<name>A0ABP0JUF5_9DINO</name>
<keyword evidence="1" id="KW-0175">Coiled coil</keyword>
<feature type="non-terminal residue" evidence="2">
    <location>
        <position position="96"/>
    </location>
</feature>
<feature type="coiled-coil region" evidence="1">
    <location>
        <begin position="26"/>
        <end position="88"/>
    </location>
</feature>
<gene>
    <name evidence="2" type="ORF">CCMP2556_LOCUS13136</name>
</gene>
<protein>
    <submittedName>
        <fullName evidence="2">Uncharacterized protein</fullName>
    </submittedName>
</protein>
<accession>A0ABP0JUF5</accession>
<organism evidence="2 3">
    <name type="scientific">Durusdinium trenchii</name>
    <dbReference type="NCBI Taxonomy" id="1381693"/>
    <lineage>
        <taxon>Eukaryota</taxon>
        <taxon>Sar</taxon>
        <taxon>Alveolata</taxon>
        <taxon>Dinophyceae</taxon>
        <taxon>Suessiales</taxon>
        <taxon>Symbiodiniaceae</taxon>
        <taxon>Durusdinium</taxon>
    </lineage>
</organism>
<proteinExistence type="predicted"/>
<reference evidence="2 3" key="1">
    <citation type="submission" date="2024-02" db="EMBL/GenBank/DDBJ databases">
        <authorList>
            <person name="Chen Y."/>
            <person name="Shah S."/>
            <person name="Dougan E. K."/>
            <person name="Thang M."/>
            <person name="Chan C."/>
        </authorList>
    </citation>
    <scope>NUCLEOTIDE SEQUENCE [LARGE SCALE GENOMIC DNA]</scope>
</reference>
<dbReference type="Proteomes" id="UP001642484">
    <property type="component" value="Unassembled WGS sequence"/>
</dbReference>
<evidence type="ECO:0000256" key="1">
    <source>
        <dbReference type="SAM" id="Coils"/>
    </source>
</evidence>
<evidence type="ECO:0000313" key="3">
    <source>
        <dbReference type="Proteomes" id="UP001642484"/>
    </source>
</evidence>
<comment type="caution">
    <text evidence="2">The sequence shown here is derived from an EMBL/GenBank/DDBJ whole genome shotgun (WGS) entry which is preliminary data.</text>
</comment>
<dbReference type="EMBL" id="CAXAMN010006557">
    <property type="protein sequence ID" value="CAK9018100.1"/>
    <property type="molecule type" value="Genomic_DNA"/>
</dbReference>
<sequence length="96" mass="11061">MEKPMADMEESIKSCVKEAIGTESEMRRLQVEALEAKAEVSRCQQELEQMRHKFNSEASQTRLLQLRLKEAEGELNDVKGVLEESHQRGGLRFLQQ</sequence>
<evidence type="ECO:0000313" key="2">
    <source>
        <dbReference type="EMBL" id="CAK9018100.1"/>
    </source>
</evidence>
<keyword evidence="3" id="KW-1185">Reference proteome</keyword>